<evidence type="ECO:0000313" key="3">
    <source>
        <dbReference type="Proteomes" id="UP001303373"/>
    </source>
</evidence>
<dbReference type="InterPro" id="IPR028020">
    <property type="entry name" value="ASX_DEUBAD_dom"/>
</dbReference>
<organism evidence="2 3">
    <name type="scientific">Acrodontium crateriforme</name>
    <dbReference type="NCBI Taxonomy" id="150365"/>
    <lineage>
        <taxon>Eukaryota</taxon>
        <taxon>Fungi</taxon>
        <taxon>Dikarya</taxon>
        <taxon>Ascomycota</taxon>
        <taxon>Pezizomycotina</taxon>
        <taxon>Dothideomycetes</taxon>
        <taxon>Dothideomycetidae</taxon>
        <taxon>Mycosphaerellales</taxon>
        <taxon>Teratosphaeriaceae</taxon>
        <taxon>Acrodontium</taxon>
    </lineage>
</organism>
<evidence type="ECO:0000259" key="1">
    <source>
        <dbReference type="Pfam" id="PF13919"/>
    </source>
</evidence>
<gene>
    <name evidence="2" type="ORF">R9X50_00635800</name>
</gene>
<name>A0AAQ3RDK6_9PEZI</name>
<dbReference type="EMBL" id="CP138589">
    <property type="protein sequence ID" value="WPH03478.1"/>
    <property type="molecule type" value="Genomic_DNA"/>
</dbReference>
<evidence type="ECO:0000313" key="2">
    <source>
        <dbReference type="EMBL" id="WPH03478.1"/>
    </source>
</evidence>
<reference evidence="2 3" key="1">
    <citation type="submission" date="2023-11" db="EMBL/GenBank/DDBJ databases">
        <title>An acidophilic fungus is an integral part of prey digestion in a carnivorous sundew plant.</title>
        <authorList>
            <person name="Tsai I.J."/>
        </authorList>
    </citation>
    <scope>NUCLEOTIDE SEQUENCE [LARGE SCALE GENOMIC DNA]</scope>
    <source>
        <strain evidence="2">169a</strain>
    </source>
</reference>
<accession>A0AAQ3RDK6</accession>
<proteinExistence type="predicted"/>
<dbReference type="Pfam" id="PF13919">
    <property type="entry name" value="ASXH"/>
    <property type="match status" value="1"/>
</dbReference>
<sequence>MVNDQKKLLSSANSKLGKADLSAILRKEGAWNTLAEHTRREIYMLLPEPRASEPDHNVDVNPLDTRYRPYIEEEARIFLLDLKDGKEGKKWRDNAIEAGAELRAGKFDEWAAMDKDEKWGAIPDEKDNDIISEEEDIEKSSQSMIMNASQGLSTRIETDSTNKSEAINDQVELVDGAATEHVQGLIENQKK</sequence>
<keyword evidence="3" id="KW-1185">Reference proteome</keyword>
<protein>
    <recommendedName>
        <fullName evidence="1">ASX DEUBAD domain-containing protein</fullName>
    </recommendedName>
</protein>
<feature type="domain" description="ASX DEUBAD" evidence="1">
    <location>
        <begin position="4"/>
        <end position="120"/>
    </location>
</feature>
<dbReference type="Proteomes" id="UP001303373">
    <property type="component" value="Chromosome 10"/>
</dbReference>
<dbReference type="AlphaFoldDB" id="A0AAQ3RDK6"/>